<dbReference type="OrthoDB" id="40334at2759"/>
<dbReference type="PANTHER" id="PTHR28630">
    <property type="match status" value="1"/>
</dbReference>
<dbReference type="CDD" id="cd02970">
    <property type="entry name" value="PRX_like2"/>
    <property type="match status" value="1"/>
</dbReference>
<evidence type="ECO:0000313" key="2">
    <source>
        <dbReference type="Proteomes" id="UP001149165"/>
    </source>
</evidence>
<dbReference type="PANTHER" id="PTHR28630:SF3">
    <property type="entry name" value="PEROXIREDOXIN-LIKE 2C"/>
    <property type="match status" value="1"/>
</dbReference>
<evidence type="ECO:0000313" key="1">
    <source>
        <dbReference type="EMBL" id="KAJ5083465.1"/>
    </source>
</evidence>
<dbReference type="SUPFAM" id="SSF52833">
    <property type="entry name" value="Thioredoxin-like"/>
    <property type="match status" value="1"/>
</dbReference>
<dbReference type="AlphaFoldDB" id="A0A9W9EKN2"/>
<evidence type="ECO:0008006" key="3">
    <source>
        <dbReference type="Google" id="ProtNLM"/>
    </source>
</evidence>
<comment type="caution">
    <text evidence="1">The sequence shown here is derived from an EMBL/GenBank/DDBJ whole genome shotgun (WGS) entry which is preliminary data.</text>
</comment>
<dbReference type="InterPro" id="IPR036249">
    <property type="entry name" value="Thioredoxin-like_sf"/>
</dbReference>
<protein>
    <recommendedName>
        <fullName evidence="3">Thioredoxin domain-containing protein</fullName>
    </recommendedName>
</protein>
<accession>A0A9W9EKN2</accession>
<gene>
    <name evidence="1" type="ORF">N7456_012892</name>
</gene>
<dbReference type="EMBL" id="JAPQKH010000008">
    <property type="protein sequence ID" value="KAJ5083465.1"/>
    <property type="molecule type" value="Genomic_DNA"/>
</dbReference>
<dbReference type="InterPro" id="IPR032801">
    <property type="entry name" value="PXL2A/B/C"/>
</dbReference>
<dbReference type="Gene3D" id="3.40.30.10">
    <property type="entry name" value="Glutaredoxin"/>
    <property type="match status" value="1"/>
</dbReference>
<proteinExistence type="predicted"/>
<reference evidence="1" key="1">
    <citation type="submission" date="2022-11" db="EMBL/GenBank/DDBJ databases">
        <authorList>
            <person name="Petersen C."/>
        </authorList>
    </citation>
    <scope>NUCLEOTIDE SEQUENCE</scope>
    <source>
        <strain evidence="1">IBT 30069</strain>
    </source>
</reference>
<keyword evidence="2" id="KW-1185">Reference proteome</keyword>
<sequence>MPDLDRDFPGFLADESLHEAYELEIQSKEGKRLRFGELIAGKGDSVTTIVVFVRHFFCVYDQSYVRTLASQMMQNLLSTLPGSANPAQVIIIGCGDHSLIVPYMEETGTELPIYSDSSGELYEKLQMTRTMDGFTTPPPYTEASFVGSFATCLKQMWRRGWAGLRGGNWGQQGGEWIFQDGRLRYAHRMEGDNDHLTAEELVEILRVDQGLEKPEGRGGSS</sequence>
<dbReference type="Pfam" id="PF13911">
    <property type="entry name" value="AhpC-TSA_2"/>
    <property type="match status" value="1"/>
</dbReference>
<name>A0A9W9EKN2_9EURO</name>
<reference evidence="1" key="2">
    <citation type="journal article" date="2023" name="IMA Fungus">
        <title>Comparative genomic study of the Penicillium genus elucidates a diverse pangenome and 15 lateral gene transfer events.</title>
        <authorList>
            <person name="Petersen C."/>
            <person name="Sorensen T."/>
            <person name="Nielsen M.R."/>
            <person name="Sondergaard T.E."/>
            <person name="Sorensen J.L."/>
            <person name="Fitzpatrick D.A."/>
            <person name="Frisvad J.C."/>
            <person name="Nielsen K.L."/>
        </authorList>
    </citation>
    <scope>NUCLEOTIDE SEQUENCE</scope>
    <source>
        <strain evidence="1">IBT 30069</strain>
    </source>
</reference>
<organism evidence="1 2">
    <name type="scientific">Penicillium angulare</name>
    <dbReference type="NCBI Taxonomy" id="116970"/>
    <lineage>
        <taxon>Eukaryota</taxon>
        <taxon>Fungi</taxon>
        <taxon>Dikarya</taxon>
        <taxon>Ascomycota</taxon>
        <taxon>Pezizomycotina</taxon>
        <taxon>Eurotiomycetes</taxon>
        <taxon>Eurotiomycetidae</taxon>
        <taxon>Eurotiales</taxon>
        <taxon>Aspergillaceae</taxon>
        <taxon>Penicillium</taxon>
    </lineage>
</organism>
<dbReference type="Proteomes" id="UP001149165">
    <property type="component" value="Unassembled WGS sequence"/>
</dbReference>